<dbReference type="Proteomes" id="UP000298111">
    <property type="component" value="Unassembled WGS sequence"/>
</dbReference>
<comment type="caution">
    <text evidence="2">The sequence shown here is derived from an EMBL/GenBank/DDBJ whole genome shotgun (WGS) entry which is preliminary data.</text>
</comment>
<gene>
    <name evidence="2" type="ORF">D8771_26600</name>
</gene>
<proteinExistence type="predicted"/>
<evidence type="ECO:0000313" key="2">
    <source>
        <dbReference type="EMBL" id="TGG77871.1"/>
    </source>
</evidence>
<sequence>MSSDSTSPRLLPVERAVATSPMDVSIEDQAVVQPRGRRGLGHGPTGAVSPGATGAATTMP</sequence>
<dbReference type="EMBL" id="RCIY01000089">
    <property type="protein sequence ID" value="TGG77871.1"/>
    <property type="molecule type" value="Genomic_DNA"/>
</dbReference>
<evidence type="ECO:0000256" key="1">
    <source>
        <dbReference type="SAM" id="MobiDB-lite"/>
    </source>
</evidence>
<reference evidence="2 3" key="1">
    <citation type="submission" date="2018-10" db="EMBL/GenBank/DDBJ databases">
        <title>Isolation of pseudouridimycin from Streptomyces albus DSM 40763.</title>
        <authorList>
            <person name="Rosenqvist P."/>
            <person name="Metsae-Ketelae M."/>
            <person name="Virta P."/>
        </authorList>
    </citation>
    <scope>NUCLEOTIDE SEQUENCE [LARGE SCALE GENOMIC DNA]</scope>
    <source>
        <strain evidence="2 3">DSM 40763</strain>
    </source>
</reference>
<organism evidence="2 3">
    <name type="scientific">Streptomyces albus</name>
    <dbReference type="NCBI Taxonomy" id="1888"/>
    <lineage>
        <taxon>Bacteria</taxon>
        <taxon>Bacillati</taxon>
        <taxon>Actinomycetota</taxon>
        <taxon>Actinomycetes</taxon>
        <taxon>Kitasatosporales</taxon>
        <taxon>Streptomycetaceae</taxon>
        <taxon>Streptomyces</taxon>
    </lineage>
</organism>
<protein>
    <submittedName>
        <fullName evidence="2">Uncharacterized protein</fullName>
    </submittedName>
</protein>
<name>A0A8H1L8I5_9ACTN</name>
<evidence type="ECO:0000313" key="3">
    <source>
        <dbReference type="Proteomes" id="UP000298111"/>
    </source>
</evidence>
<dbReference type="AlphaFoldDB" id="A0A8H1L8I5"/>
<feature type="region of interest" description="Disordered" evidence="1">
    <location>
        <begin position="21"/>
        <end position="60"/>
    </location>
</feature>
<accession>A0A8H1L8I5</accession>